<comment type="similarity">
    <text evidence="2">In the central section; belongs to the CRISPR-associated helicase Cas3 family.</text>
</comment>
<evidence type="ECO:0000256" key="1">
    <source>
        <dbReference type="ARBA" id="ARBA00006847"/>
    </source>
</evidence>
<keyword evidence="7" id="KW-0347">Helicase</keyword>
<evidence type="ECO:0000256" key="6">
    <source>
        <dbReference type="ARBA" id="ARBA00022801"/>
    </source>
</evidence>
<accession>A0A2K2U7U0</accession>
<dbReference type="InterPro" id="IPR027417">
    <property type="entry name" value="P-loop_NTPase"/>
</dbReference>
<dbReference type="PANTHER" id="PTHR47963">
    <property type="entry name" value="DEAD-BOX ATP-DEPENDENT RNA HELICASE 47, MITOCHONDRIAL"/>
    <property type="match status" value="1"/>
</dbReference>
<dbReference type="GO" id="GO:0005524">
    <property type="term" value="F:ATP binding"/>
    <property type="evidence" value="ECO:0007669"/>
    <property type="project" value="UniProtKB-KW"/>
</dbReference>
<keyword evidence="6" id="KW-0378">Hydrolase</keyword>
<feature type="domain" description="HD Cas3-type" evidence="11">
    <location>
        <begin position="20"/>
        <end position="184"/>
    </location>
</feature>
<dbReference type="GO" id="GO:0003724">
    <property type="term" value="F:RNA helicase activity"/>
    <property type="evidence" value="ECO:0007669"/>
    <property type="project" value="TreeGrafter"/>
</dbReference>
<dbReference type="AlphaFoldDB" id="A0A2K2U7U0"/>
<dbReference type="InterPro" id="IPR006674">
    <property type="entry name" value="HD_domain"/>
</dbReference>
<dbReference type="PROSITE" id="PS51192">
    <property type="entry name" value="HELICASE_ATP_BIND_1"/>
    <property type="match status" value="1"/>
</dbReference>
<keyword evidence="13" id="KW-1185">Reference proteome</keyword>
<dbReference type="Gene3D" id="3.40.50.300">
    <property type="entry name" value="P-loop containing nucleotide triphosphate hydrolases"/>
    <property type="match status" value="2"/>
</dbReference>
<dbReference type="RefSeq" id="WP_103262478.1">
    <property type="nucleotide sequence ID" value="NZ_PPEL01000003.1"/>
</dbReference>
<dbReference type="InterPro" id="IPR014001">
    <property type="entry name" value="Helicase_ATP-bd"/>
</dbReference>
<dbReference type="InterPro" id="IPR011545">
    <property type="entry name" value="DEAD/DEAH_box_helicase_dom"/>
</dbReference>
<dbReference type="Pfam" id="PF00270">
    <property type="entry name" value="DEAD"/>
    <property type="match status" value="1"/>
</dbReference>
<dbReference type="EMBL" id="PPEL01000003">
    <property type="protein sequence ID" value="PNV66395.1"/>
    <property type="molecule type" value="Genomic_DNA"/>
</dbReference>
<dbReference type="GO" id="GO:0016787">
    <property type="term" value="F:hydrolase activity"/>
    <property type="evidence" value="ECO:0007669"/>
    <property type="project" value="UniProtKB-KW"/>
</dbReference>
<gene>
    <name evidence="12" type="ORF">C2L80_01485</name>
</gene>
<evidence type="ECO:0000256" key="5">
    <source>
        <dbReference type="ARBA" id="ARBA00022741"/>
    </source>
</evidence>
<protein>
    <submittedName>
        <fullName evidence="12">CRISPR-associated helicase/endonuclease Cas3</fullName>
    </submittedName>
</protein>
<keyword evidence="3" id="KW-0540">Nuclease</keyword>
<evidence type="ECO:0000313" key="13">
    <source>
        <dbReference type="Proteomes" id="UP000236488"/>
    </source>
</evidence>
<evidence type="ECO:0000256" key="2">
    <source>
        <dbReference type="ARBA" id="ARBA00009046"/>
    </source>
</evidence>
<evidence type="ECO:0000256" key="4">
    <source>
        <dbReference type="ARBA" id="ARBA00022723"/>
    </source>
</evidence>
<dbReference type="InterPro" id="IPR006483">
    <property type="entry name" value="CRISPR-assoc_Cas3_HD"/>
</dbReference>
<dbReference type="InterPro" id="IPR050547">
    <property type="entry name" value="DEAD_box_RNA_helicases"/>
</dbReference>
<keyword evidence="12" id="KW-0255">Endonuclease</keyword>
<evidence type="ECO:0000259" key="10">
    <source>
        <dbReference type="PROSITE" id="PS51192"/>
    </source>
</evidence>
<dbReference type="GO" id="GO:0003723">
    <property type="term" value="F:RNA binding"/>
    <property type="evidence" value="ECO:0007669"/>
    <property type="project" value="TreeGrafter"/>
</dbReference>
<dbReference type="NCBIfam" id="TIGR01596">
    <property type="entry name" value="cas3_HD"/>
    <property type="match status" value="1"/>
</dbReference>
<evidence type="ECO:0000256" key="8">
    <source>
        <dbReference type="ARBA" id="ARBA00022840"/>
    </source>
</evidence>
<reference evidence="12 13" key="1">
    <citation type="journal article" date="2018" name="Int. J. Syst. Evol. Microbiol.">
        <title>Rubneribacter badeniensis gen. nov., sp. nov. and Enteroscipio rubneri gen. nov., sp. nov., new members of the Eggerthellaceae isolated from human faeces.</title>
        <authorList>
            <person name="Danylec N."/>
            <person name="Gobl A."/>
            <person name="Stoll D.A."/>
            <person name="Hetzer B."/>
            <person name="Kulling S.E."/>
            <person name="Huch M."/>
        </authorList>
    </citation>
    <scope>NUCLEOTIDE SEQUENCE [LARGE SCALE GENOMIC DNA]</scope>
    <source>
        <strain evidence="12 13">ResAG-85</strain>
    </source>
</reference>
<dbReference type="Pfam" id="PF22590">
    <property type="entry name" value="Cas3-like_C_2"/>
    <property type="match status" value="1"/>
</dbReference>
<dbReference type="NCBIfam" id="TIGR01587">
    <property type="entry name" value="cas3_core"/>
    <property type="match status" value="1"/>
</dbReference>
<dbReference type="CDD" id="cd09641">
    <property type="entry name" value="Cas3''_I"/>
    <property type="match status" value="1"/>
</dbReference>
<dbReference type="InterPro" id="IPR006474">
    <property type="entry name" value="Helicase_Cas3_CRISPR-ass_core"/>
</dbReference>
<keyword evidence="8" id="KW-0067">ATP-binding</keyword>
<dbReference type="PANTHER" id="PTHR47963:SF9">
    <property type="entry name" value="CRISPR-ASSOCIATED ENDONUCLEASE_HELICASE CAS3"/>
    <property type="match status" value="1"/>
</dbReference>
<comment type="similarity">
    <text evidence="1">In the N-terminal section; belongs to the CRISPR-associated nuclease Cas3-HD family.</text>
</comment>
<dbReference type="SUPFAM" id="SSF109604">
    <property type="entry name" value="HD-domain/PDEase-like"/>
    <property type="match status" value="1"/>
</dbReference>
<proteinExistence type="inferred from homology"/>
<dbReference type="GO" id="GO:0051607">
    <property type="term" value="P:defense response to virus"/>
    <property type="evidence" value="ECO:0007669"/>
    <property type="project" value="UniProtKB-KW"/>
</dbReference>
<evidence type="ECO:0000259" key="11">
    <source>
        <dbReference type="PROSITE" id="PS51643"/>
    </source>
</evidence>
<keyword evidence="4" id="KW-0479">Metal-binding</keyword>
<dbReference type="InterPro" id="IPR054712">
    <property type="entry name" value="Cas3-like_dom"/>
</dbReference>
<evidence type="ECO:0000256" key="3">
    <source>
        <dbReference type="ARBA" id="ARBA00022722"/>
    </source>
</evidence>
<evidence type="ECO:0000313" key="12">
    <source>
        <dbReference type="EMBL" id="PNV66395.1"/>
    </source>
</evidence>
<evidence type="ECO:0000256" key="7">
    <source>
        <dbReference type="ARBA" id="ARBA00022806"/>
    </source>
</evidence>
<feature type="domain" description="Helicase ATP-binding" evidence="10">
    <location>
        <begin position="237"/>
        <end position="421"/>
    </location>
</feature>
<keyword evidence="5" id="KW-0547">Nucleotide-binding</keyword>
<dbReference type="GO" id="GO:0046872">
    <property type="term" value="F:metal ion binding"/>
    <property type="evidence" value="ECO:0007669"/>
    <property type="project" value="UniProtKB-KW"/>
</dbReference>
<dbReference type="CDD" id="cd17930">
    <property type="entry name" value="DEXHc_cas3"/>
    <property type="match status" value="1"/>
</dbReference>
<dbReference type="SUPFAM" id="SSF52540">
    <property type="entry name" value="P-loop containing nucleoside triphosphate hydrolases"/>
    <property type="match status" value="1"/>
</dbReference>
<keyword evidence="9" id="KW-0051">Antiviral defense</keyword>
<dbReference type="InterPro" id="IPR038257">
    <property type="entry name" value="CRISPR-assoc_Cas3_HD_sf"/>
</dbReference>
<dbReference type="PROSITE" id="PS51643">
    <property type="entry name" value="HD_CAS3"/>
    <property type="match status" value="1"/>
</dbReference>
<dbReference type="GO" id="GO:0004519">
    <property type="term" value="F:endonuclease activity"/>
    <property type="evidence" value="ECO:0007669"/>
    <property type="project" value="UniProtKB-KW"/>
</dbReference>
<name>A0A2K2U7U0_9ACTN</name>
<dbReference type="SMART" id="SM00487">
    <property type="entry name" value="DEXDc"/>
    <property type="match status" value="1"/>
</dbReference>
<organism evidence="12 13">
    <name type="scientific">Rubneribacter badeniensis</name>
    <dbReference type="NCBI Taxonomy" id="2070688"/>
    <lineage>
        <taxon>Bacteria</taxon>
        <taxon>Bacillati</taxon>
        <taxon>Actinomycetota</taxon>
        <taxon>Coriobacteriia</taxon>
        <taxon>Eggerthellales</taxon>
        <taxon>Eggerthellaceae</taxon>
        <taxon>Rubneribacter</taxon>
    </lineage>
</organism>
<sequence>MDGGHDVQKGLRAFVSHIAEDGRIELVRDHLREVAEMAAEFARPFGAEGWAYAAGMAHDIGKYSPEFQNRILRGGRKVDHSTAGAYELFEHLNAKLLAYCVAGHHGGLPDGGSSADVDGGSTLLSRIDGARQGELPDYHAFADEVELPIAGKLAFRMPPDPKDGFALAFLARMVFSCLVDADFLCTERFMRGGAREQLSTEGLDALRERLEAKVATFYPPKTELNETRCSLLDACARAAEEAPGVFSLTVPTGGGKTYASLRFALRHALAEGHGMRRVIYAVPYTSIIEQNAAVFREVLGERNVLEHHANFDFDDAGEDGDALRLATENWDAPVVVTTNVQLFESLFANKTSRCRKLHNIAGSVIVLDEAQMLPTKQLLPCVRALAELVQRYDCTVVLCTATQPSLDGLFERYGCSVREIAPDPQGLYERLRRVSYRFEGAVEDGDLASRLAAHEQVLCVVNSRKQAKRLYDLVAGDCAEGAFHLSTLMHPVHRERVLKEVRRRLKGGEACRVVATSLVEAGVDVDFPVVYRALAGIDSVVQCAGRCNREGRRDVQESVVHLFEPAEPYALPADVRQKAELARLVLRGAGIDVSAADEPCDVGSLEVIAAYFNQLHEIRRDRLDASGALADLELLRVSGGAPCIPFKDVADRFRMIEEGSHPVIVFDPRISDDLAAVREGRAMRGAMRRLARYSVGLYDNDLEVLKAAHSVELLEGDTYVLLDGDLYHEDTGLDASDAGGKGLFL</sequence>
<evidence type="ECO:0000256" key="9">
    <source>
        <dbReference type="ARBA" id="ARBA00023118"/>
    </source>
</evidence>
<dbReference type="Pfam" id="PF01966">
    <property type="entry name" value="HD"/>
    <property type="match status" value="1"/>
</dbReference>
<comment type="caution">
    <text evidence="12">The sequence shown here is derived from an EMBL/GenBank/DDBJ whole genome shotgun (WGS) entry which is preliminary data.</text>
</comment>
<dbReference type="Gene3D" id="1.10.3210.30">
    <property type="match status" value="1"/>
</dbReference>
<dbReference type="Proteomes" id="UP000236488">
    <property type="component" value="Unassembled WGS sequence"/>
</dbReference>